<accession>A0AAX1EF66</accession>
<reference evidence="1 2" key="1">
    <citation type="submission" date="2019-03" db="EMBL/GenBank/DDBJ databases">
        <title>Diverse conjugative elements silence natural transformation in Legionella species.</title>
        <authorList>
            <person name="Durieux I."/>
            <person name="Ginevra C."/>
            <person name="Attaiech L."/>
            <person name="Picq K."/>
            <person name="Juan P.A."/>
            <person name="Jarraud S."/>
            <person name="Charpentier X."/>
        </authorList>
    </citation>
    <scope>NUCLEOTIDE SEQUENCE [LARGE SCALE GENOMIC DNA]</scope>
    <source>
        <strain evidence="1 2">HL-0427-4011</strain>
    </source>
</reference>
<organism evidence="1 2">
    <name type="scientific">Legionella israelensis</name>
    <dbReference type="NCBI Taxonomy" id="454"/>
    <lineage>
        <taxon>Bacteria</taxon>
        <taxon>Pseudomonadati</taxon>
        <taxon>Pseudomonadota</taxon>
        <taxon>Gammaproteobacteria</taxon>
        <taxon>Legionellales</taxon>
        <taxon>Legionellaceae</taxon>
        <taxon>Legionella</taxon>
    </lineage>
</organism>
<proteinExistence type="predicted"/>
<evidence type="ECO:0000313" key="2">
    <source>
        <dbReference type="Proteomes" id="UP000295517"/>
    </source>
</evidence>
<dbReference type="AlphaFoldDB" id="A0AAX1EF66"/>
<gene>
    <name evidence="1" type="ORF">E3983_04900</name>
</gene>
<protein>
    <submittedName>
        <fullName evidence="1">Uncharacterized protein</fullName>
    </submittedName>
</protein>
<evidence type="ECO:0000313" key="1">
    <source>
        <dbReference type="EMBL" id="QBR83750.1"/>
    </source>
</evidence>
<dbReference type="Proteomes" id="UP000295517">
    <property type="component" value="Chromosome"/>
</dbReference>
<sequence>MTWILGASSLFGYGLILSDIQVSVGKERFDILQKAYPLSNFISGGFAGSVKIGFMLLQSLSDTLEIPREYQQTFAWDPIKIANAWSPRARDIFMRESLQERRLGAQFLMVAASPQPDKKMMIPGWDSKIYLIRFSSPNFKPQIMSKRVNFCSIGSGAGVSKFQKYIREKLKLGIFDKTLQAEVMNPG</sequence>
<name>A0AAX1EF66_9GAMM</name>
<dbReference type="EMBL" id="CP038254">
    <property type="protein sequence ID" value="QBR83750.1"/>
    <property type="molecule type" value="Genomic_DNA"/>
</dbReference>
<dbReference type="RefSeq" id="WP_135060079.1">
    <property type="nucleotide sequence ID" value="NZ_CP038254.1"/>
</dbReference>